<organism evidence="3 4">
    <name type="scientific">Deinococcus navajonensis</name>
    <dbReference type="NCBI Taxonomy" id="309884"/>
    <lineage>
        <taxon>Bacteria</taxon>
        <taxon>Thermotogati</taxon>
        <taxon>Deinococcota</taxon>
        <taxon>Deinococci</taxon>
        <taxon>Deinococcales</taxon>
        <taxon>Deinococcaceae</taxon>
        <taxon>Deinococcus</taxon>
    </lineage>
</organism>
<dbReference type="EMBL" id="JBHSEH010000005">
    <property type="protein sequence ID" value="MFC4425930.1"/>
    <property type="molecule type" value="Genomic_DNA"/>
</dbReference>
<protein>
    <submittedName>
        <fullName evidence="3">VWA domain-containing protein</fullName>
    </submittedName>
</protein>
<accession>A0ABV8XNM5</accession>
<name>A0ABV8XNM5_9DEIO</name>
<dbReference type="SMART" id="SM00327">
    <property type="entry name" value="VWA"/>
    <property type="match status" value="1"/>
</dbReference>
<evidence type="ECO:0000259" key="2">
    <source>
        <dbReference type="PROSITE" id="PS50234"/>
    </source>
</evidence>
<keyword evidence="4" id="KW-1185">Reference proteome</keyword>
<dbReference type="PROSITE" id="PS50234">
    <property type="entry name" value="VWFA"/>
    <property type="match status" value="1"/>
</dbReference>
<keyword evidence="1" id="KW-0732">Signal</keyword>
<dbReference type="Gene3D" id="3.40.50.410">
    <property type="entry name" value="von Willebrand factor, type A domain"/>
    <property type="match status" value="1"/>
</dbReference>
<feature type="domain" description="VWFA" evidence="2">
    <location>
        <begin position="46"/>
        <end position="226"/>
    </location>
</feature>
<evidence type="ECO:0000256" key="1">
    <source>
        <dbReference type="SAM" id="SignalP"/>
    </source>
</evidence>
<dbReference type="CDD" id="cd00198">
    <property type="entry name" value="vWFA"/>
    <property type="match status" value="1"/>
</dbReference>
<sequence length="682" mass="70396">MSRTAVLTLLLLSAPFAAAQAPSSRTPAASEAACTLPDGDLPMRTRVVFVLDTSGSMRGEGDGQADIFAGVKGALDAYVRRWRPDRAEVVTFDRGVRTQRRFEAPASQPAWSAFLNGLQADGENTYLYRSLYAALSPLRGAQEYLTTVFVLTDGIDNDPAQVYTARSALAAFSGRGPLDRLHYLALGTRLPDDLRDALQASSYAAGHTYAAGRIPALGQGELAGGARTVTVPGTLTLPLTPGTPVELGSAGAPLRLAQPRVQPASAKSTAPTSGDLQGEVRLTAHGPLPSGSAALLCASPAGAGEQLRPVTLLLHLNPRDQAGLLWLNPAADLHLRPGEEVVLRYRARRAAALGSGPLSLTLPRGLEGGVEDGGTRRSGAREFSVRLRATGGAAPATVKPLLRLGTGRTLALPSLRLEGRASGAGAGAAVPSTSLEGQPRGPVRFLTLLLGAAGLVGLTVALRRRRAAPVPSVRSTPAPVPVVEGLEYSEERTLALITAHGEAMSVPAPLGGPFDVGQVARVPHLSGLRAQQHQGGLQILQVPDDLEVSQGGRLLGPGDMVRPGTLLGIAVARPARAPEADLGGLAGLGVPLTLRADDLTLYVSGPYGEHALVVRSGVSDLGAALQAPVLAGLKIAASGTHLLLVEVPASLDLRRPGESAPLRPGTYLPQAATLLDLKDGAS</sequence>
<feature type="signal peptide" evidence="1">
    <location>
        <begin position="1"/>
        <end position="19"/>
    </location>
</feature>
<proteinExistence type="predicted"/>
<dbReference type="Pfam" id="PF13519">
    <property type="entry name" value="VWA_2"/>
    <property type="match status" value="1"/>
</dbReference>
<dbReference type="Proteomes" id="UP001595998">
    <property type="component" value="Unassembled WGS sequence"/>
</dbReference>
<dbReference type="RefSeq" id="WP_380037798.1">
    <property type="nucleotide sequence ID" value="NZ_JBHSEH010000005.1"/>
</dbReference>
<dbReference type="InterPro" id="IPR002035">
    <property type="entry name" value="VWF_A"/>
</dbReference>
<dbReference type="SUPFAM" id="SSF53300">
    <property type="entry name" value="vWA-like"/>
    <property type="match status" value="1"/>
</dbReference>
<evidence type="ECO:0000313" key="4">
    <source>
        <dbReference type="Proteomes" id="UP001595998"/>
    </source>
</evidence>
<comment type="caution">
    <text evidence="3">The sequence shown here is derived from an EMBL/GenBank/DDBJ whole genome shotgun (WGS) entry which is preliminary data.</text>
</comment>
<gene>
    <name evidence="3" type="ORF">ACFOZ9_06860</name>
</gene>
<feature type="chain" id="PRO_5046241791" evidence="1">
    <location>
        <begin position="20"/>
        <end position="682"/>
    </location>
</feature>
<dbReference type="InterPro" id="IPR036465">
    <property type="entry name" value="vWFA_dom_sf"/>
</dbReference>
<reference evidence="4" key="1">
    <citation type="journal article" date="2019" name="Int. J. Syst. Evol. Microbiol.">
        <title>The Global Catalogue of Microorganisms (GCM) 10K type strain sequencing project: providing services to taxonomists for standard genome sequencing and annotation.</title>
        <authorList>
            <consortium name="The Broad Institute Genomics Platform"/>
            <consortium name="The Broad Institute Genome Sequencing Center for Infectious Disease"/>
            <person name="Wu L."/>
            <person name="Ma J."/>
        </authorList>
    </citation>
    <scope>NUCLEOTIDE SEQUENCE [LARGE SCALE GENOMIC DNA]</scope>
    <source>
        <strain evidence="4">CCUG 56029</strain>
    </source>
</reference>
<evidence type="ECO:0000313" key="3">
    <source>
        <dbReference type="EMBL" id="MFC4425930.1"/>
    </source>
</evidence>